<protein>
    <recommendedName>
        <fullName evidence="3">Anti-sigma regulatory factor</fullName>
    </recommendedName>
</protein>
<proteinExistence type="predicted"/>
<reference evidence="1 2" key="1">
    <citation type="submission" date="2018-03" db="EMBL/GenBank/DDBJ databases">
        <authorList>
            <person name="Keele B.F."/>
        </authorList>
    </citation>
    <scope>NUCLEOTIDE SEQUENCE [LARGE SCALE GENOMIC DNA]</scope>
    <source>
        <strain evidence="1 2">YL28-9</strain>
    </source>
</reference>
<evidence type="ECO:0008006" key="3">
    <source>
        <dbReference type="Google" id="ProtNLM"/>
    </source>
</evidence>
<dbReference type="RefSeq" id="WP_204353272.1">
    <property type="nucleotide sequence ID" value="NZ_KZ686269.1"/>
</dbReference>
<name>A0A2T3HLR4_9SPHI</name>
<dbReference type="EMBL" id="PYLS01000005">
    <property type="protein sequence ID" value="PST83369.1"/>
    <property type="molecule type" value="Genomic_DNA"/>
</dbReference>
<dbReference type="AlphaFoldDB" id="A0A2T3HLR4"/>
<comment type="caution">
    <text evidence="1">The sequence shown here is derived from an EMBL/GenBank/DDBJ whole genome shotgun (WGS) entry which is preliminary data.</text>
</comment>
<evidence type="ECO:0000313" key="2">
    <source>
        <dbReference type="Proteomes" id="UP000240912"/>
    </source>
</evidence>
<gene>
    <name evidence="1" type="ORF">C7T94_12390</name>
</gene>
<evidence type="ECO:0000313" key="1">
    <source>
        <dbReference type="EMBL" id="PST83369.1"/>
    </source>
</evidence>
<keyword evidence="2" id="KW-1185">Reference proteome</keyword>
<organism evidence="1 2">
    <name type="scientific">Pedobacter yulinensis</name>
    <dbReference type="NCBI Taxonomy" id="2126353"/>
    <lineage>
        <taxon>Bacteria</taxon>
        <taxon>Pseudomonadati</taxon>
        <taxon>Bacteroidota</taxon>
        <taxon>Sphingobacteriia</taxon>
        <taxon>Sphingobacteriales</taxon>
        <taxon>Sphingobacteriaceae</taxon>
        <taxon>Pedobacter</taxon>
    </lineage>
</organism>
<dbReference type="Proteomes" id="UP000240912">
    <property type="component" value="Unassembled WGS sequence"/>
</dbReference>
<accession>A0A2T3HLR4</accession>
<sequence>MNHLPISIPIEIPETADGLYQVSSSVLEKLRSYGVHNAGLLRKVRLVLIEMATNFLKHVTDARARMLVTLDVEQLTICKTYTGSPLRFFCEEAGFPFPAGTTELHISFGKNNNHLIAVQGPYSFRFLNPLVDETSIELLPESYGLSIITHASERFVYAYEPQTHRNEFMAVLNITGS</sequence>